<dbReference type="Proteomes" id="UP001431209">
    <property type="component" value="Unassembled WGS sequence"/>
</dbReference>
<feature type="transmembrane region" description="Helical" evidence="1">
    <location>
        <begin position="109"/>
        <end position="135"/>
    </location>
</feature>
<dbReference type="EMBL" id="JAOPGA020000059">
    <property type="protein sequence ID" value="KAL0476554.1"/>
    <property type="molecule type" value="Genomic_DNA"/>
</dbReference>
<evidence type="ECO:0000313" key="3">
    <source>
        <dbReference type="Proteomes" id="UP001431209"/>
    </source>
</evidence>
<evidence type="ECO:0000313" key="2">
    <source>
        <dbReference type="EMBL" id="KAL0476554.1"/>
    </source>
</evidence>
<keyword evidence="1" id="KW-1133">Transmembrane helix</keyword>
<dbReference type="AlphaFoldDB" id="A0AAW2YHT3"/>
<keyword evidence="3" id="KW-1185">Reference proteome</keyword>
<feature type="transmembrane region" description="Helical" evidence="1">
    <location>
        <begin position="20"/>
        <end position="42"/>
    </location>
</feature>
<evidence type="ECO:0000256" key="1">
    <source>
        <dbReference type="SAM" id="Phobius"/>
    </source>
</evidence>
<sequence length="208" mass="23326">MDSRTDGETAVIRASSAGRLLSVLLTFLSVITILASIAYLALSATIASYGTMYDRVTTTNGTYIVVTWQPYYHTPTFITHCIYAGLIMLVMLMGIFGSMYTRVSRKNQYSLLSSFLVALFIILWLMLVTAFFTSFVYTFDLYFSTVAVLTGALWFLLLEFVAMIKLRTMYNEDRTRSSAGIYVPSPTSLSAYEPTIVVISSEDRDEIN</sequence>
<reference evidence="2 3" key="1">
    <citation type="submission" date="2024-03" db="EMBL/GenBank/DDBJ databases">
        <title>The Acrasis kona genome and developmental transcriptomes reveal deep origins of eukaryotic multicellular pathways.</title>
        <authorList>
            <person name="Sheikh S."/>
            <person name="Fu C.-J."/>
            <person name="Brown M.W."/>
            <person name="Baldauf S.L."/>
        </authorList>
    </citation>
    <scope>NUCLEOTIDE SEQUENCE [LARGE SCALE GENOMIC DNA]</scope>
    <source>
        <strain evidence="2 3">ATCC MYA-3509</strain>
    </source>
</reference>
<proteinExistence type="predicted"/>
<name>A0AAW2YHT3_9EUKA</name>
<gene>
    <name evidence="2" type="ORF">AKO1_006088</name>
</gene>
<accession>A0AAW2YHT3</accession>
<comment type="caution">
    <text evidence="2">The sequence shown here is derived from an EMBL/GenBank/DDBJ whole genome shotgun (WGS) entry which is preliminary data.</text>
</comment>
<feature type="transmembrane region" description="Helical" evidence="1">
    <location>
        <begin position="141"/>
        <end position="164"/>
    </location>
</feature>
<protein>
    <submittedName>
        <fullName evidence="2">Uncharacterized protein</fullName>
    </submittedName>
</protein>
<keyword evidence="1" id="KW-0472">Membrane</keyword>
<feature type="transmembrane region" description="Helical" evidence="1">
    <location>
        <begin position="77"/>
        <end position="97"/>
    </location>
</feature>
<keyword evidence="1" id="KW-0812">Transmembrane</keyword>
<organism evidence="2 3">
    <name type="scientific">Acrasis kona</name>
    <dbReference type="NCBI Taxonomy" id="1008807"/>
    <lineage>
        <taxon>Eukaryota</taxon>
        <taxon>Discoba</taxon>
        <taxon>Heterolobosea</taxon>
        <taxon>Tetramitia</taxon>
        <taxon>Eutetramitia</taxon>
        <taxon>Acrasidae</taxon>
        <taxon>Acrasis</taxon>
    </lineage>
</organism>